<accession>A0A7W3MWU2</accession>
<evidence type="ECO:0000313" key="2">
    <source>
        <dbReference type="EMBL" id="MBA9003363.1"/>
    </source>
</evidence>
<name>A0A7W3MWU2_9ACTN</name>
<feature type="region of interest" description="Disordered" evidence="1">
    <location>
        <begin position="1"/>
        <end position="24"/>
    </location>
</feature>
<dbReference type="InterPro" id="IPR021391">
    <property type="entry name" value="DUF3027"/>
</dbReference>
<sequence length="276" mass="29257">MSAQRQPRSTPPGAGRPRRTRPPAIDAACADAVDLARAAAEETAAPSPVGEHLGMEPEAERVLTHYFACLDPAYRGWRWAVTVARAARAKVVTVSECVLVPGEGALMPPPWVPWIERLRPGDLGPGDLLPTPPDDVRLAPGHTDTEDEAERQVQWELGLGRARVLSAEGRDEVAARWYEGTAGPHTPIAASAPAQCSTCGFYLPLAGELRQLFGVCANEYAPDDGRVVSADHGCGAHSEAVTVPSSVEAPPPIVDEMGYDLVPVSTLADEEALGHS</sequence>
<gene>
    <name evidence="2" type="ORF">HNR21_002245</name>
</gene>
<protein>
    <recommendedName>
        <fullName evidence="4">DUF3027 domain-containing protein</fullName>
    </recommendedName>
</protein>
<keyword evidence="3" id="KW-1185">Reference proteome</keyword>
<dbReference type="RefSeq" id="WP_376766581.1">
    <property type="nucleotide sequence ID" value="NZ_JACJII010000001.1"/>
</dbReference>
<comment type="caution">
    <text evidence="2">The sequence shown here is derived from an EMBL/GenBank/DDBJ whole genome shotgun (WGS) entry which is preliminary data.</text>
</comment>
<dbReference type="Pfam" id="PF11228">
    <property type="entry name" value="DUF3027"/>
    <property type="match status" value="1"/>
</dbReference>
<dbReference type="Proteomes" id="UP000539313">
    <property type="component" value="Unassembled WGS sequence"/>
</dbReference>
<dbReference type="EMBL" id="JACJII010000001">
    <property type="protein sequence ID" value="MBA9003363.1"/>
    <property type="molecule type" value="Genomic_DNA"/>
</dbReference>
<dbReference type="AlphaFoldDB" id="A0A7W3MWU2"/>
<organism evidence="2 3">
    <name type="scientific">Thermomonospora cellulosilytica</name>
    <dbReference type="NCBI Taxonomy" id="1411118"/>
    <lineage>
        <taxon>Bacteria</taxon>
        <taxon>Bacillati</taxon>
        <taxon>Actinomycetota</taxon>
        <taxon>Actinomycetes</taxon>
        <taxon>Streptosporangiales</taxon>
        <taxon>Thermomonosporaceae</taxon>
        <taxon>Thermomonospora</taxon>
    </lineage>
</organism>
<reference evidence="2 3" key="1">
    <citation type="submission" date="2020-08" db="EMBL/GenBank/DDBJ databases">
        <title>Sequencing the genomes of 1000 actinobacteria strains.</title>
        <authorList>
            <person name="Klenk H.-P."/>
        </authorList>
    </citation>
    <scope>NUCLEOTIDE SEQUENCE [LARGE SCALE GENOMIC DNA]</scope>
    <source>
        <strain evidence="2 3">DSM 45823</strain>
    </source>
</reference>
<evidence type="ECO:0000256" key="1">
    <source>
        <dbReference type="SAM" id="MobiDB-lite"/>
    </source>
</evidence>
<proteinExistence type="predicted"/>
<evidence type="ECO:0008006" key="4">
    <source>
        <dbReference type="Google" id="ProtNLM"/>
    </source>
</evidence>
<evidence type="ECO:0000313" key="3">
    <source>
        <dbReference type="Proteomes" id="UP000539313"/>
    </source>
</evidence>